<dbReference type="EMBL" id="LGGN01000218">
    <property type="protein sequence ID" value="KUK76663.1"/>
    <property type="molecule type" value="Genomic_DNA"/>
</dbReference>
<dbReference type="Proteomes" id="UP000053860">
    <property type="component" value="Unassembled WGS sequence"/>
</dbReference>
<comment type="caution">
    <text evidence="1">The sequence shown here is derived from an EMBL/GenBank/DDBJ whole genome shotgun (WGS) entry which is preliminary data.</text>
</comment>
<organism evidence="1 2">
    <name type="scientific">Proteiniphilum acetatigenes</name>
    <dbReference type="NCBI Taxonomy" id="294710"/>
    <lineage>
        <taxon>Bacteria</taxon>
        <taxon>Pseudomonadati</taxon>
        <taxon>Bacteroidota</taxon>
        <taxon>Bacteroidia</taxon>
        <taxon>Bacteroidales</taxon>
        <taxon>Dysgonomonadaceae</taxon>
        <taxon>Proteiniphilum</taxon>
    </lineage>
</organism>
<sequence>MIQSLYDDVIAWCLQGCMVMTPEETGWDPSYNFYKYTMIPGNGADFSGKKWKF</sequence>
<name>A0A101HHC7_9BACT</name>
<accession>A0A101HHC7</accession>
<evidence type="ECO:0000313" key="1">
    <source>
        <dbReference type="EMBL" id="KUK76663.1"/>
    </source>
</evidence>
<reference evidence="2" key="1">
    <citation type="journal article" date="2015" name="MBio">
        <title>Genome-Resolved Metagenomic Analysis Reveals Roles for Candidate Phyla and Other Microbial Community Members in Biogeochemical Transformations in Oil Reservoirs.</title>
        <authorList>
            <person name="Hu P."/>
            <person name="Tom L."/>
            <person name="Singh A."/>
            <person name="Thomas B.C."/>
            <person name="Baker B.J."/>
            <person name="Piceno Y.M."/>
            <person name="Andersen G.L."/>
            <person name="Banfield J.F."/>
        </authorList>
    </citation>
    <scope>NUCLEOTIDE SEQUENCE [LARGE SCALE GENOMIC DNA]</scope>
</reference>
<dbReference type="AlphaFoldDB" id="A0A101HHC7"/>
<evidence type="ECO:0000313" key="2">
    <source>
        <dbReference type="Proteomes" id="UP000053860"/>
    </source>
</evidence>
<proteinExistence type="predicted"/>
<gene>
    <name evidence="1" type="ORF">XD92_1118</name>
</gene>
<protein>
    <submittedName>
        <fullName evidence="1">Uncharacterized protein</fullName>
    </submittedName>
</protein>